<dbReference type="GO" id="GO:0030971">
    <property type="term" value="F:receptor tyrosine kinase binding"/>
    <property type="evidence" value="ECO:0007669"/>
    <property type="project" value="InterPro"/>
</dbReference>
<dbReference type="GeneTree" id="ENSGT00950000182993"/>
<protein>
    <recommendedName>
        <fullName evidence="9">TGF-beta family profile domain-containing protein</fullName>
    </recommendedName>
</protein>
<dbReference type="GO" id="GO:0008083">
    <property type="term" value="F:growth factor activity"/>
    <property type="evidence" value="ECO:0007669"/>
    <property type="project" value="UniProtKB-KW"/>
</dbReference>
<evidence type="ECO:0000256" key="8">
    <source>
        <dbReference type="SAM" id="SignalP"/>
    </source>
</evidence>
<dbReference type="OMA" id="IAFRYCA"/>
<dbReference type="GO" id="GO:0030116">
    <property type="term" value="F:glial cell-derived neurotrophic factor receptor binding"/>
    <property type="evidence" value="ECO:0007669"/>
    <property type="project" value="InterPro"/>
</dbReference>
<evidence type="ECO:0000256" key="3">
    <source>
        <dbReference type="ARBA" id="ARBA00022525"/>
    </source>
</evidence>
<dbReference type="Ensembl" id="ENSVURT00010036361.1">
    <property type="protein sequence ID" value="ENSVURP00010031932.1"/>
    <property type="gene ID" value="ENSVURG00010024392.1"/>
</dbReference>
<keyword evidence="11" id="KW-1185">Reference proteome</keyword>
<organism evidence="10 11">
    <name type="scientific">Vombatus ursinus</name>
    <name type="common">Common wombat</name>
    <dbReference type="NCBI Taxonomy" id="29139"/>
    <lineage>
        <taxon>Eukaryota</taxon>
        <taxon>Metazoa</taxon>
        <taxon>Chordata</taxon>
        <taxon>Craniata</taxon>
        <taxon>Vertebrata</taxon>
        <taxon>Euteleostomi</taxon>
        <taxon>Mammalia</taxon>
        <taxon>Metatheria</taxon>
        <taxon>Diprotodontia</taxon>
        <taxon>Vombatidae</taxon>
        <taxon>Vombatus</taxon>
    </lineage>
</organism>
<evidence type="ECO:0000313" key="10">
    <source>
        <dbReference type="Ensembl" id="ENSVURP00010031932.1"/>
    </source>
</evidence>
<keyword evidence="3" id="KW-0964">Secreted</keyword>
<dbReference type="GO" id="GO:0005576">
    <property type="term" value="C:extracellular region"/>
    <property type="evidence" value="ECO:0007669"/>
    <property type="project" value="UniProtKB-SubCell"/>
</dbReference>
<dbReference type="Proteomes" id="UP000314987">
    <property type="component" value="Unassembled WGS sequence"/>
</dbReference>
<evidence type="ECO:0000256" key="6">
    <source>
        <dbReference type="ARBA" id="ARBA00023157"/>
    </source>
</evidence>
<proteinExistence type="inferred from homology"/>
<sequence length="177" mass="19167">MARALILLTLLLLLPPSLGELPSVSRPPGSPLEEEPTSGELRLVPGASDAYLRPGKLPSTYGTKKSWLEDHLLPSASEARVSRAPPECQLQSLILSVTELGLGYNSDETIAFRYCAGSCRSPRTHYGLTLANLSGKGQVKTQICCHPTQYEDVVFLDNKQQWHHLPQLSAAACSCGI</sequence>
<dbReference type="AlphaFoldDB" id="A0A4X2MDB6"/>
<reference evidence="11" key="1">
    <citation type="submission" date="2018-12" db="EMBL/GenBank/DDBJ databases">
        <authorList>
            <person name="Yazar S."/>
        </authorList>
    </citation>
    <scope>NUCLEOTIDE SEQUENCE [LARGE SCALE GENOMIC DNA]</scope>
</reference>
<reference evidence="10" key="3">
    <citation type="submission" date="2025-09" db="UniProtKB">
        <authorList>
            <consortium name="Ensembl"/>
        </authorList>
    </citation>
    <scope>IDENTIFICATION</scope>
</reference>
<keyword evidence="5 7" id="KW-0339">Growth factor</keyword>
<evidence type="ECO:0000256" key="5">
    <source>
        <dbReference type="ARBA" id="ARBA00023030"/>
    </source>
</evidence>
<dbReference type="STRING" id="29139.ENSVURP00010031932"/>
<dbReference type="SMART" id="SM00204">
    <property type="entry name" value="TGFB"/>
    <property type="match status" value="1"/>
</dbReference>
<accession>A0A4X2MDB6</accession>
<evidence type="ECO:0000256" key="4">
    <source>
        <dbReference type="ARBA" id="ARBA00022729"/>
    </source>
</evidence>
<reference evidence="10" key="2">
    <citation type="submission" date="2025-08" db="UniProtKB">
        <authorList>
            <consortium name="Ensembl"/>
        </authorList>
    </citation>
    <scope>IDENTIFICATION</scope>
</reference>
<feature type="domain" description="TGF-beta family profile" evidence="9">
    <location>
        <begin position="62"/>
        <end position="176"/>
    </location>
</feature>
<dbReference type="PROSITE" id="PS51362">
    <property type="entry name" value="TGF_BETA_2"/>
    <property type="match status" value="1"/>
</dbReference>
<evidence type="ECO:0000313" key="11">
    <source>
        <dbReference type="Proteomes" id="UP000314987"/>
    </source>
</evidence>
<dbReference type="PANTHER" id="PTHR12173">
    <property type="entry name" value="GDNF SUBFAMILY OF TGF-BETA FAMILY"/>
    <property type="match status" value="1"/>
</dbReference>
<dbReference type="SUPFAM" id="SSF57501">
    <property type="entry name" value="Cystine-knot cytokines"/>
    <property type="match status" value="1"/>
</dbReference>
<dbReference type="Pfam" id="PF00019">
    <property type="entry name" value="TGF_beta"/>
    <property type="match status" value="1"/>
</dbReference>
<gene>
    <name evidence="10" type="primary">PSPN</name>
</gene>
<dbReference type="InterPro" id="IPR029034">
    <property type="entry name" value="Cystine-knot_cytokine"/>
</dbReference>
<dbReference type="PANTHER" id="PTHR12173:SF8">
    <property type="entry name" value="PERSEPHIN"/>
    <property type="match status" value="1"/>
</dbReference>
<keyword evidence="6" id="KW-1015">Disulfide bond</keyword>
<name>A0A4X2MDB6_VOMUR</name>
<evidence type="ECO:0000256" key="1">
    <source>
        <dbReference type="ARBA" id="ARBA00004613"/>
    </source>
</evidence>
<comment type="similarity">
    <text evidence="2">Belongs to the TGF-beta family. GDNF subfamily.</text>
</comment>
<dbReference type="Gene3D" id="2.10.90.10">
    <property type="entry name" value="Cystine-knot cytokines"/>
    <property type="match status" value="1"/>
</dbReference>
<dbReference type="InterPro" id="IPR043401">
    <property type="entry name" value="GDNF_fam"/>
</dbReference>
<evidence type="ECO:0000259" key="9">
    <source>
        <dbReference type="PROSITE" id="PS51362"/>
    </source>
</evidence>
<keyword evidence="4 8" id="KW-0732">Signal</keyword>
<feature type="signal peptide" evidence="8">
    <location>
        <begin position="1"/>
        <end position="19"/>
    </location>
</feature>
<comment type="subcellular location">
    <subcellularLocation>
        <location evidence="1">Secreted</location>
    </subcellularLocation>
</comment>
<dbReference type="GO" id="GO:0048731">
    <property type="term" value="P:system development"/>
    <property type="evidence" value="ECO:0007669"/>
    <property type="project" value="UniProtKB-ARBA"/>
</dbReference>
<dbReference type="InterPro" id="IPR001839">
    <property type="entry name" value="TGF-b_C"/>
</dbReference>
<feature type="chain" id="PRO_5021209772" description="TGF-beta family profile domain-containing protein" evidence="8">
    <location>
        <begin position="20"/>
        <end position="177"/>
    </location>
</feature>
<evidence type="ECO:0000256" key="7">
    <source>
        <dbReference type="RuleBase" id="RU000354"/>
    </source>
</evidence>
<evidence type="ECO:0000256" key="2">
    <source>
        <dbReference type="ARBA" id="ARBA00009832"/>
    </source>
</evidence>